<dbReference type="PROSITE" id="PS51898">
    <property type="entry name" value="TYR_RECOMBINASE"/>
    <property type="match status" value="1"/>
</dbReference>
<feature type="domain" description="Tyr recombinase" evidence="6">
    <location>
        <begin position="178"/>
        <end position="380"/>
    </location>
</feature>
<dbReference type="EMBL" id="BMCK01000006">
    <property type="protein sequence ID" value="GGD31439.1"/>
    <property type="molecule type" value="Genomic_DNA"/>
</dbReference>
<evidence type="ECO:0000256" key="5">
    <source>
        <dbReference type="SAM" id="MobiDB-lite"/>
    </source>
</evidence>
<keyword evidence="2" id="KW-0229">DNA integration</keyword>
<dbReference type="InterPro" id="IPR010998">
    <property type="entry name" value="Integrase_recombinase_N"/>
</dbReference>
<protein>
    <recommendedName>
        <fullName evidence="6">Tyr recombinase domain-containing protein</fullName>
    </recommendedName>
</protein>
<keyword evidence="8" id="KW-1185">Reference proteome</keyword>
<dbReference type="Gene3D" id="1.10.443.10">
    <property type="entry name" value="Intergrase catalytic core"/>
    <property type="match status" value="1"/>
</dbReference>
<dbReference type="SUPFAM" id="SSF56349">
    <property type="entry name" value="DNA breaking-rejoining enzymes"/>
    <property type="match status" value="1"/>
</dbReference>
<accession>A0ABQ1QMN8</accession>
<feature type="region of interest" description="Disordered" evidence="5">
    <location>
        <begin position="385"/>
        <end position="410"/>
    </location>
</feature>
<name>A0ABQ1QMN8_9ACTN</name>
<dbReference type="Proteomes" id="UP000630594">
    <property type="component" value="Unassembled WGS sequence"/>
</dbReference>
<dbReference type="PANTHER" id="PTHR30629">
    <property type="entry name" value="PROPHAGE INTEGRASE"/>
    <property type="match status" value="1"/>
</dbReference>
<evidence type="ECO:0000259" key="6">
    <source>
        <dbReference type="PROSITE" id="PS51898"/>
    </source>
</evidence>
<keyword evidence="4" id="KW-0233">DNA recombination</keyword>
<evidence type="ECO:0000256" key="3">
    <source>
        <dbReference type="ARBA" id="ARBA00023125"/>
    </source>
</evidence>
<sequence length="410" mass="45991">MASVADRWWAVDKATGERTKTPRYGRGQRWQVRYRDLEGASRNRSFERKVDADRFAVELQRQLNRGEYIDVNAGRSRFSDYAVTWMERQIVAPTTREAMDVRLRVHLLPQWSAWELRQIRPADIQGWLRRLSDELAPRYVQLLLTNFGAILQGACDDGLIPRNPARSASVRLPSRPTRAVRPWTPEQVLGMVDAVPERFRALVAVAAGCGLRQGEAFGIRVHDIDSAAETLHVRQQIRLEAGKPVPALPKYQRVRSVPVGGWVLEHLERHLGSLQPLSGERRTTPSLGGLVFYSREGKPLNRNYFNQTVWRPAQQAVGLVAERDNGMHALRHTCASLWLEHGVSIKAVSEYLGHADPGFTLRVYTHVMPSSGDKARQALDTALGQGRRPDAAASSTGAPWAHETALTDGN</sequence>
<dbReference type="InterPro" id="IPR011010">
    <property type="entry name" value="DNA_brk_join_enz"/>
</dbReference>
<evidence type="ECO:0000313" key="8">
    <source>
        <dbReference type="Proteomes" id="UP000630594"/>
    </source>
</evidence>
<evidence type="ECO:0000256" key="4">
    <source>
        <dbReference type="ARBA" id="ARBA00023172"/>
    </source>
</evidence>
<dbReference type="Pfam" id="PF00589">
    <property type="entry name" value="Phage_integrase"/>
    <property type="match status" value="1"/>
</dbReference>
<gene>
    <name evidence="7" type="ORF">GCM10007231_33770</name>
</gene>
<evidence type="ECO:0000256" key="1">
    <source>
        <dbReference type="ARBA" id="ARBA00008857"/>
    </source>
</evidence>
<comment type="similarity">
    <text evidence="1">Belongs to the 'phage' integrase family.</text>
</comment>
<organism evidence="7 8">
    <name type="scientific">Nocardioides daphniae</name>
    <dbReference type="NCBI Taxonomy" id="402297"/>
    <lineage>
        <taxon>Bacteria</taxon>
        <taxon>Bacillati</taxon>
        <taxon>Actinomycetota</taxon>
        <taxon>Actinomycetes</taxon>
        <taxon>Propionibacteriales</taxon>
        <taxon>Nocardioidaceae</taxon>
        <taxon>Nocardioides</taxon>
    </lineage>
</organism>
<keyword evidence="3" id="KW-0238">DNA-binding</keyword>
<dbReference type="InterPro" id="IPR013762">
    <property type="entry name" value="Integrase-like_cat_sf"/>
</dbReference>
<dbReference type="PANTHER" id="PTHR30629:SF2">
    <property type="entry name" value="PROPHAGE INTEGRASE INTS-RELATED"/>
    <property type="match status" value="1"/>
</dbReference>
<evidence type="ECO:0000313" key="7">
    <source>
        <dbReference type="EMBL" id="GGD31439.1"/>
    </source>
</evidence>
<dbReference type="InterPro" id="IPR050808">
    <property type="entry name" value="Phage_Integrase"/>
</dbReference>
<dbReference type="InterPro" id="IPR002104">
    <property type="entry name" value="Integrase_catalytic"/>
</dbReference>
<dbReference type="CDD" id="cd01189">
    <property type="entry name" value="INT_ICEBs1_C_like"/>
    <property type="match status" value="1"/>
</dbReference>
<reference evidence="8" key="1">
    <citation type="journal article" date="2019" name="Int. J. Syst. Evol. Microbiol.">
        <title>The Global Catalogue of Microorganisms (GCM) 10K type strain sequencing project: providing services to taxonomists for standard genome sequencing and annotation.</title>
        <authorList>
            <consortium name="The Broad Institute Genomics Platform"/>
            <consortium name="The Broad Institute Genome Sequencing Center for Infectious Disease"/>
            <person name="Wu L."/>
            <person name="Ma J."/>
        </authorList>
    </citation>
    <scope>NUCLEOTIDE SEQUENCE [LARGE SCALE GENOMIC DNA]</scope>
    <source>
        <strain evidence="8">CCM 7403</strain>
    </source>
</reference>
<dbReference type="Gene3D" id="1.10.150.130">
    <property type="match status" value="1"/>
</dbReference>
<evidence type="ECO:0000256" key="2">
    <source>
        <dbReference type="ARBA" id="ARBA00022908"/>
    </source>
</evidence>
<comment type="caution">
    <text evidence="7">The sequence shown here is derived from an EMBL/GenBank/DDBJ whole genome shotgun (WGS) entry which is preliminary data.</text>
</comment>
<proteinExistence type="inferred from homology"/>